<evidence type="ECO:0000256" key="1">
    <source>
        <dbReference type="SAM" id="Phobius"/>
    </source>
</evidence>
<gene>
    <name evidence="2" type="ORF">BJY14_005600</name>
</gene>
<dbReference type="AlphaFoldDB" id="A0A7Y9EL03"/>
<feature type="transmembrane region" description="Helical" evidence="1">
    <location>
        <begin position="400"/>
        <end position="419"/>
    </location>
</feature>
<feature type="transmembrane region" description="Helical" evidence="1">
    <location>
        <begin position="207"/>
        <end position="226"/>
    </location>
</feature>
<feature type="transmembrane region" description="Helical" evidence="1">
    <location>
        <begin position="136"/>
        <end position="159"/>
    </location>
</feature>
<protein>
    <submittedName>
        <fullName evidence="2">Small basic protein</fullName>
    </submittedName>
</protein>
<keyword evidence="3" id="KW-1185">Reference proteome</keyword>
<reference evidence="2 3" key="1">
    <citation type="submission" date="2020-07" db="EMBL/GenBank/DDBJ databases">
        <title>Sequencing the genomes of 1000 actinobacteria strains.</title>
        <authorList>
            <person name="Klenk H.-P."/>
        </authorList>
    </citation>
    <scope>NUCLEOTIDE SEQUENCE [LARGE SCALE GENOMIC DNA]</scope>
    <source>
        <strain evidence="2 3">DSM 40398</strain>
    </source>
</reference>
<evidence type="ECO:0000313" key="3">
    <source>
        <dbReference type="Proteomes" id="UP000529783"/>
    </source>
</evidence>
<keyword evidence="1" id="KW-1133">Transmembrane helix</keyword>
<dbReference type="InterPro" id="IPR046264">
    <property type="entry name" value="DUF6297"/>
</dbReference>
<feature type="transmembrane region" description="Helical" evidence="1">
    <location>
        <begin position="107"/>
        <end position="130"/>
    </location>
</feature>
<feature type="transmembrane region" description="Helical" evidence="1">
    <location>
        <begin position="470"/>
        <end position="488"/>
    </location>
</feature>
<accession>A0A7Y9EL03</accession>
<comment type="caution">
    <text evidence="2">The sequence shown here is derived from an EMBL/GenBank/DDBJ whole genome shotgun (WGS) entry which is preliminary data.</text>
</comment>
<organism evidence="2 3">
    <name type="scientific">Actinomadura luteofluorescens</name>
    <dbReference type="NCBI Taxonomy" id="46163"/>
    <lineage>
        <taxon>Bacteria</taxon>
        <taxon>Bacillati</taxon>
        <taxon>Actinomycetota</taxon>
        <taxon>Actinomycetes</taxon>
        <taxon>Streptosporangiales</taxon>
        <taxon>Thermomonosporaceae</taxon>
        <taxon>Actinomadura</taxon>
    </lineage>
</organism>
<dbReference type="Pfam" id="PF19814">
    <property type="entry name" value="DUF6297"/>
    <property type="match status" value="1"/>
</dbReference>
<dbReference type="EMBL" id="JACCBA010000001">
    <property type="protein sequence ID" value="NYD49617.1"/>
    <property type="molecule type" value="Genomic_DNA"/>
</dbReference>
<feature type="transmembrane region" description="Helical" evidence="1">
    <location>
        <begin position="367"/>
        <end position="388"/>
    </location>
</feature>
<keyword evidence="1" id="KW-0812">Transmembrane</keyword>
<evidence type="ECO:0000313" key="2">
    <source>
        <dbReference type="EMBL" id="NYD49617.1"/>
    </source>
</evidence>
<name>A0A7Y9EL03_9ACTN</name>
<dbReference type="RefSeq" id="WP_179846301.1">
    <property type="nucleotide sequence ID" value="NZ_JACCBA010000001.1"/>
</dbReference>
<feature type="transmembrane region" description="Helical" evidence="1">
    <location>
        <begin position="166"/>
        <end position="187"/>
    </location>
</feature>
<dbReference type="Proteomes" id="UP000529783">
    <property type="component" value="Unassembled WGS sequence"/>
</dbReference>
<keyword evidence="1" id="KW-0472">Membrane</keyword>
<sequence length="496" mass="49826">MTASRSGGRRARGRGERDVKSWSDRYSAAFGAVMALVLLAPLSGTVLANLPERVSAPRAGAGVALVALAYAGYLALARSFGPVAVSAADAAWLVLSPLPRRSVLRKTVVVLAAVSLLAGLAVALGLLSAVGVRDQFAPRLLVAAVLGVSAGVGGMAAAVRAQASQIWDAWLVAAIVVLAVFAVLAALQVGGRASPLAAAAGGSADAWAASAVAAATAAAVLVRCAWTALGHVPAHRILAASTRTGTVVAAAVVLDPGALSWIAEDAHWRRRILRSRPLPRWLRGSPALAWAEWRGLVRRPGRAALLAASTALPALAARAGDGLTPVVSVAVAAGTLAAAAACTSGARRDVQDPSLMRLSAAGGRSLLAARSLLPALVGGGWLALALTGLSATGVLGAGPWWLFGPACAPAVAAGALRMARRRPIDHSMPVVATPFGALPTGPVIWALTGADLASLGCAPFLLALNGPGTVLLPAQALFGTATTALYLLTAHPRDGR</sequence>
<proteinExistence type="predicted"/>
<feature type="transmembrane region" description="Helical" evidence="1">
    <location>
        <begin position="26"/>
        <end position="50"/>
    </location>
</feature>